<dbReference type="EMBL" id="LQOV01000008">
    <property type="protein sequence ID" value="ORV54459.1"/>
    <property type="molecule type" value="Genomic_DNA"/>
</dbReference>
<name>A0A1X1UCQ3_MYCFL</name>
<comment type="caution">
    <text evidence="2">The sequence shown here is derived from an EMBL/GenBank/DDBJ whole genome shotgun (WGS) entry which is preliminary data.</text>
</comment>
<evidence type="ECO:0000313" key="3">
    <source>
        <dbReference type="Proteomes" id="UP000193010"/>
    </source>
</evidence>
<proteinExistence type="predicted"/>
<keyword evidence="3" id="KW-1185">Reference proteome</keyword>
<organism evidence="2 3">
    <name type="scientific">Mycobacterium florentinum</name>
    <dbReference type="NCBI Taxonomy" id="292462"/>
    <lineage>
        <taxon>Bacteria</taxon>
        <taxon>Bacillati</taxon>
        <taxon>Actinomycetota</taxon>
        <taxon>Actinomycetes</taxon>
        <taxon>Mycobacteriales</taxon>
        <taxon>Mycobacteriaceae</taxon>
        <taxon>Mycobacterium</taxon>
        <taxon>Mycobacterium simiae complex</taxon>
    </lineage>
</organism>
<dbReference type="AlphaFoldDB" id="A0A1X1UCQ3"/>
<dbReference type="InterPro" id="IPR010621">
    <property type="entry name" value="DUF1214"/>
</dbReference>
<dbReference type="OrthoDB" id="3204158at2"/>
<accession>A0A1X1UCQ3</accession>
<gene>
    <name evidence="2" type="ORF">AWC05_17825</name>
</gene>
<feature type="domain" description="DUF1214" evidence="1">
    <location>
        <begin position="111"/>
        <end position="169"/>
    </location>
</feature>
<dbReference type="Proteomes" id="UP000193010">
    <property type="component" value="Unassembled WGS sequence"/>
</dbReference>
<evidence type="ECO:0000313" key="2">
    <source>
        <dbReference type="EMBL" id="ORV54459.1"/>
    </source>
</evidence>
<evidence type="ECO:0000259" key="1">
    <source>
        <dbReference type="Pfam" id="PF06742"/>
    </source>
</evidence>
<protein>
    <recommendedName>
        <fullName evidence="1">DUF1214 domain-containing protein</fullName>
    </recommendedName>
</protein>
<dbReference type="STRING" id="292462.AWC05_17825"/>
<dbReference type="Pfam" id="PF06742">
    <property type="entry name" value="DUF1214"/>
    <property type="match status" value="1"/>
</dbReference>
<reference evidence="2 3" key="1">
    <citation type="submission" date="2016-01" db="EMBL/GenBank/DDBJ databases">
        <title>The new phylogeny of the genus Mycobacterium.</title>
        <authorList>
            <person name="Tarcisio F."/>
            <person name="Conor M."/>
            <person name="Antonella G."/>
            <person name="Elisabetta G."/>
            <person name="Giulia F.S."/>
            <person name="Sara T."/>
            <person name="Anna F."/>
            <person name="Clotilde B."/>
            <person name="Roberto B."/>
            <person name="Veronica D.S."/>
            <person name="Fabio R."/>
            <person name="Monica P."/>
            <person name="Olivier J."/>
            <person name="Enrico T."/>
            <person name="Nicola S."/>
        </authorList>
    </citation>
    <scope>NUCLEOTIDE SEQUENCE [LARGE SCALE GENOMIC DNA]</scope>
    <source>
        <strain evidence="2 3">DSM 44852</strain>
    </source>
</reference>
<sequence length="388" mass="43019">MNVEMIGDGSLWAEFIDTAGRAGAIVYDDPRIADDAVQAEGIRYLTRIIAGGIPMTMEAWDADFPQLIKFLSPTIQFGLPAADCCYHWAAVEAGRTYRISGKRGTSRVFDVETRSGHMAHLGDWKLLDRSSDFEFGPDGEFELIISDTRQHGNWLQLPDGKGCIVIRQYYYDWLTEEPANLVIERVGAQYPPAPVSPANVAEGMELLKAWIQNVPRACRHAVEGHYNAPANTLEFVPIDFGWADLLYGRGHYTCAPDQAVIVEMPPPEAPYWGIELVSHFWEAHDWHLRQTSINGHQAMLDSDGVFRAVIAHTDPGVPNWLDTAGHSVGLIAARYFRAKTTSAPTLRTVALAALRDHLPADTAAVTPAQRQESLRARALSVRRRGCDS</sequence>